<evidence type="ECO:0000313" key="1">
    <source>
        <dbReference type="EMBL" id="KUM65201.1"/>
    </source>
</evidence>
<accession>A0A101MR66</accession>
<dbReference type="EMBL" id="LLXE01000031">
    <property type="protein sequence ID" value="KUM65201.1"/>
    <property type="molecule type" value="Genomic_DNA"/>
</dbReference>
<sequence length="81" mass="8990">MSYPICAIQFNFRRLITCGGANPVSYGSERSSLNLLVEDRGTLYSVLVLRLLRTQNTACLGKAGRHLADETCIDVLHCRFA</sequence>
<evidence type="ECO:0000313" key="2">
    <source>
        <dbReference type="Proteomes" id="UP000055045"/>
    </source>
</evidence>
<dbReference type="Proteomes" id="UP000055045">
    <property type="component" value="Unassembled WGS sequence"/>
</dbReference>
<dbReference type="AlphaFoldDB" id="A0A101MR66"/>
<protein>
    <submittedName>
        <fullName evidence="1">Uncharacterized protein</fullName>
    </submittedName>
</protein>
<comment type="caution">
    <text evidence="1">The sequence shown here is derived from an EMBL/GenBank/DDBJ whole genome shotgun (WGS) entry which is preliminary data.</text>
</comment>
<dbReference type="OrthoDB" id="10442759at2759"/>
<proteinExistence type="predicted"/>
<gene>
    <name evidence="1" type="ORF">ACN42_g1841</name>
</gene>
<organism evidence="1 2">
    <name type="scientific">Penicillium freii</name>
    <dbReference type="NCBI Taxonomy" id="48697"/>
    <lineage>
        <taxon>Eukaryota</taxon>
        <taxon>Fungi</taxon>
        <taxon>Dikarya</taxon>
        <taxon>Ascomycota</taxon>
        <taxon>Pezizomycotina</taxon>
        <taxon>Eurotiomycetes</taxon>
        <taxon>Eurotiomycetidae</taxon>
        <taxon>Eurotiales</taxon>
        <taxon>Aspergillaceae</taxon>
        <taxon>Penicillium</taxon>
    </lineage>
</organism>
<reference evidence="1 2" key="1">
    <citation type="submission" date="2015-10" db="EMBL/GenBank/DDBJ databases">
        <title>Genome sequencing of Penicillium freii.</title>
        <authorList>
            <person name="Nguyen H.D."/>
            <person name="Visagie C.M."/>
            <person name="Seifert K.A."/>
        </authorList>
    </citation>
    <scope>NUCLEOTIDE SEQUENCE [LARGE SCALE GENOMIC DNA]</scope>
    <source>
        <strain evidence="1 2">DAOM 242723</strain>
    </source>
</reference>
<keyword evidence="2" id="KW-1185">Reference proteome</keyword>
<name>A0A101MR66_PENFR</name>